<dbReference type="Pfam" id="PF00126">
    <property type="entry name" value="HTH_1"/>
    <property type="match status" value="1"/>
</dbReference>
<feature type="domain" description="HTH lysR-type" evidence="6">
    <location>
        <begin position="1"/>
        <end position="59"/>
    </location>
</feature>
<dbReference type="InterPro" id="IPR050176">
    <property type="entry name" value="LTTR"/>
</dbReference>
<dbReference type="SUPFAM" id="SSF46785">
    <property type="entry name" value="Winged helix' DNA-binding domain"/>
    <property type="match status" value="1"/>
</dbReference>
<dbReference type="Gene3D" id="3.40.190.290">
    <property type="match status" value="1"/>
</dbReference>
<evidence type="ECO:0000313" key="7">
    <source>
        <dbReference type="EMBL" id="GAA4717912.1"/>
    </source>
</evidence>
<dbReference type="InterPro" id="IPR036390">
    <property type="entry name" value="WH_DNA-bd_sf"/>
</dbReference>
<dbReference type="RefSeq" id="WP_172151627.1">
    <property type="nucleotide sequence ID" value="NZ_BAABID010000003.1"/>
</dbReference>
<dbReference type="SUPFAM" id="SSF53850">
    <property type="entry name" value="Periplasmic binding protein-like II"/>
    <property type="match status" value="1"/>
</dbReference>
<evidence type="ECO:0000256" key="3">
    <source>
        <dbReference type="ARBA" id="ARBA00023125"/>
    </source>
</evidence>
<accession>A0ABP8Y206</accession>
<dbReference type="EMBL" id="BAABID010000003">
    <property type="protein sequence ID" value="GAA4717912.1"/>
    <property type="molecule type" value="Genomic_DNA"/>
</dbReference>
<evidence type="ECO:0000313" key="8">
    <source>
        <dbReference type="Proteomes" id="UP001500956"/>
    </source>
</evidence>
<comment type="similarity">
    <text evidence="1">Belongs to the LysR transcriptional regulatory family.</text>
</comment>
<keyword evidence="3" id="KW-0238">DNA-binding</keyword>
<reference evidence="8" key="1">
    <citation type="journal article" date="2019" name="Int. J. Syst. Evol. Microbiol.">
        <title>The Global Catalogue of Microorganisms (GCM) 10K type strain sequencing project: providing services to taxonomists for standard genome sequencing and annotation.</title>
        <authorList>
            <consortium name="The Broad Institute Genomics Platform"/>
            <consortium name="The Broad Institute Genome Sequencing Center for Infectious Disease"/>
            <person name="Wu L."/>
            <person name="Ma J."/>
        </authorList>
    </citation>
    <scope>NUCLEOTIDE SEQUENCE [LARGE SCALE GENOMIC DNA]</scope>
    <source>
        <strain evidence="8">JCM 18063</strain>
    </source>
</reference>
<keyword evidence="8" id="KW-1185">Reference proteome</keyword>
<evidence type="ECO:0000256" key="5">
    <source>
        <dbReference type="ARBA" id="ARBA00023163"/>
    </source>
</evidence>
<comment type="caution">
    <text evidence="7">The sequence shown here is derived from an EMBL/GenBank/DDBJ whole genome shotgun (WGS) entry which is preliminary data.</text>
</comment>
<dbReference type="Proteomes" id="UP001500956">
    <property type="component" value="Unassembled WGS sequence"/>
</dbReference>
<dbReference type="NCBIfam" id="TIGR03298">
    <property type="entry name" value="argP"/>
    <property type="match status" value="1"/>
</dbReference>
<sequence length="303" mass="32254">MRWESGQLEALAAVVAEGSFDAAARALHVTPSAVSQRVRALENAAGAVLVRRTRPVEPTGPGRTLLRLARQVDLLGAEAAAEIGPRDAGDRPVTVPLGVNADSLATWLLPALSAVEGVTFDLHLADQDRTVDLLPAGTVMAAVTSRRSPVHGCTSTPLGITRYRPAASPAFVERWFADGVTPAALARAPMVVFARTDDLQDAWLRDVAAAAGCAVPDPPRHHVPSTAEFLAAVSAGLGWGMWGPLPAPGTRFEVLERAGQVEALSEQTVDVPLHLQQWRLRSAVLDRVTDVLRDEARRALPQR</sequence>
<dbReference type="Pfam" id="PF03466">
    <property type="entry name" value="LysR_substrate"/>
    <property type="match status" value="1"/>
</dbReference>
<dbReference type="Gene3D" id="1.10.10.10">
    <property type="entry name" value="Winged helix-like DNA-binding domain superfamily/Winged helix DNA-binding domain"/>
    <property type="match status" value="1"/>
</dbReference>
<dbReference type="PANTHER" id="PTHR30579">
    <property type="entry name" value="TRANSCRIPTIONAL REGULATOR"/>
    <property type="match status" value="1"/>
</dbReference>
<evidence type="ECO:0000259" key="6">
    <source>
        <dbReference type="PROSITE" id="PS50931"/>
    </source>
</evidence>
<dbReference type="InterPro" id="IPR036388">
    <property type="entry name" value="WH-like_DNA-bd_sf"/>
</dbReference>
<dbReference type="PROSITE" id="PS50931">
    <property type="entry name" value="HTH_LYSR"/>
    <property type="match status" value="1"/>
</dbReference>
<dbReference type="NCBIfam" id="NF002964">
    <property type="entry name" value="PRK03635.1"/>
    <property type="match status" value="1"/>
</dbReference>
<evidence type="ECO:0000256" key="4">
    <source>
        <dbReference type="ARBA" id="ARBA00023159"/>
    </source>
</evidence>
<keyword evidence="5" id="KW-0804">Transcription</keyword>
<dbReference type="InterPro" id="IPR005119">
    <property type="entry name" value="LysR_subst-bd"/>
</dbReference>
<keyword evidence="4" id="KW-0010">Activator</keyword>
<dbReference type="InterPro" id="IPR000847">
    <property type="entry name" value="LysR_HTH_N"/>
</dbReference>
<dbReference type="InterPro" id="IPR017685">
    <property type="entry name" value="ArgP"/>
</dbReference>
<keyword evidence="2" id="KW-0805">Transcription regulation</keyword>
<proteinExistence type="inferred from homology"/>
<evidence type="ECO:0000256" key="2">
    <source>
        <dbReference type="ARBA" id="ARBA00023015"/>
    </source>
</evidence>
<gene>
    <name evidence="7" type="ORF">GCM10023216_02580</name>
</gene>
<organism evidence="7 8">
    <name type="scientific">Isoptericola chiayiensis</name>
    <dbReference type="NCBI Taxonomy" id="579446"/>
    <lineage>
        <taxon>Bacteria</taxon>
        <taxon>Bacillati</taxon>
        <taxon>Actinomycetota</taxon>
        <taxon>Actinomycetes</taxon>
        <taxon>Micrococcales</taxon>
        <taxon>Promicromonosporaceae</taxon>
        <taxon>Isoptericola</taxon>
    </lineage>
</organism>
<protein>
    <submittedName>
        <fullName evidence="7">LysR family transcriptional regulator ArgP</fullName>
    </submittedName>
</protein>
<name>A0ABP8Y206_9MICO</name>
<evidence type="ECO:0000256" key="1">
    <source>
        <dbReference type="ARBA" id="ARBA00009437"/>
    </source>
</evidence>
<dbReference type="PANTHER" id="PTHR30579:SF2">
    <property type="entry name" value="HTH-TYPE TRANSCRIPTIONAL REGULATOR ARGP"/>
    <property type="match status" value="1"/>
</dbReference>